<gene>
    <name evidence="1" type="ORF">PGLA2088_LOCUS30180</name>
</gene>
<organism evidence="1 2">
    <name type="scientific">Polarella glacialis</name>
    <name type="common">Dinoflagellate</name>
    <dbReference type="NCBI Taxonomy" id="89957"/>
    <lineage>
        <taxon>Eukaryota</taxon>
        <taxon>Sar</taxon>
        <taxon>Alveolata</taxon>
        <taxon>Dinophyceae</taxon>
        <taxon>Suessiales</taxon>
        <taxon>Suessiaceae</taxon>
        <taxon>Polarella</taxon>
    </lineage>
</organism>
<name>A0A813K950_POLGL</name>
<comment type="caution">
    <text evidence="1">The sequence shown here is derived from an EMBL/GenBank/DDBJ whole genome shotgun (WGS) entry which is preliminary data.</text>
</comment>
<feature type="non-terminal residue" evidence="1">
    <location>
        <position position="1"/>
    </location>
</feature>
<protein>
    <submittedName>
        <fullName evidence="1">Uncharacterized protein</fullName>
    </submittedName>
</protein>
<proteinExistence type="predicted"/>
<sequence>ELCWDQTGLCRLLQSEEGLGRAFQPLFSWAGGPRHKAVGGSSPHLFVLDCGAFNFKYVNNCDFVFHAVGEKELLYSFARTLSLKSERLYSAVQEGFVCGGQCFDSLLPLACKHLPADDASRARAKLE</sequence>
<accession>A0A813K950</accession>
<reference evidence="1" key="1">
    <citation type="submission" date="2021-02" db="EMBL/GenBank/DDBJ databases">
        <authorList>
            <person name="Dougan E. K."/>
            <person name="Rhodes N."/>
            <person name="Thang M."/>
            <person name="Chan C."/>
        </authorList>
    </citation>
    <scope>NUCLEOTIDE SEQUENCE</scope>
</reference>
<dbReference type="Proteomes" id="UP000626109">
    <property type="component" value="Unassembled WGS sequence"/>
</dbReference>
<evidence type="ECO:0000313" key="2">
    <source>
        <dbReference type="Proteomes" id="UP000626109"/>
    </source>
</evidence>
<feature type="non-terminal residue" evidence="1">
    <location>
        <position position="127"/>
    </location>
</feature>
<dbReference type="AlphaFoldDB" id="A0A813K950"/>
<evidence type="ECO:0000313" key="1">
    <source>
        <dbReference type="EMBL" id="CAE8697212.1"/>
    </source>
</evidence>
<dbReference type="EMBL" id="CAJNNW010028674">
    <property type="protein sequence ID" value="CAE8697212.1"/>
    <property type="molecule type" value="Genomic_DNA"/>
</dbReference>